<comment type="caution">
    <text evidence="4">The sequence shown here is derived from an EMBL/GenBank/DDBJ whole genome shotgun (WGS) entry which is preliminary data.</text>
</comment>
<dbReference type="Pfam" id="PF01103">
    <property type="entry name" value="Omp85"/>
    <property type="match status" value="1"/>
</dbReference>
<dbReference type="Proteomes" id="UP001595792">
    <property type="component" value="Unassembled WGS sequence"/>
</dbReference>
<organism evidence="4 5">
    <name type="scientific">Pedobacter jamesrossensis</name>
    <dbReference type="NCBI Taxonomy" id="1908238"/>
    <lineage>
        <taxon>Bacteria</taxon>
        <taxon>Pseudomonadati</taxon>
        <taxon>Bacteroidota</taxon>
        <taxon>Sphingobacteriia</taxon>
        <taxon>Sphingobacteriales</taxon>
        <taxon>Sphingobacteriaceae</taxon>
        <taxon>Pedobacter</taxon>
    </lineage>
</organism>
<keyword evidence="2" id="KW-0472">Membrane</keyword>
<dbReference type="Gene3D" id="2.40.160.50">
    <property type="entry name" value="membrane protein fhac: a member of the omp85/tpsb transporter family"/>
    <property type="match status" value="1"/>
</dbReference>
<dbReference type="EMBL" id="JBHSBY010000035">
    <property type="protein sequence ID" value="MFC4196623.1"/>
    <property type="molecule type" value="Genomic_DNA"/>
</dbReference>
<feature type="domain" description="Bacterial surface antigen (D15)" evidence="3">
    <location>
        <begin position="567"/>
        <end position="819"/>
    </location>
</feature>
<keyword evidence="5" id="KW-1185">Reference proteome</keyword>
<evidence type="ECO:0000259" key="3">
    <source>
        <dbReference type="Pfam" id="PF01103"/>
    </source>
</evidence>
<name>A0ABV8NLF6_9SPHI</name>
<sequence>MKRTAYYLLALMQIITINASLAQLPVIRDSIIVKIMPSYDSVSILHRKIFGENYRKEYAAPTKLPVLKMSDIVGGLKAYQRGGGNQTRSVRLTDSAGNEWTLRSVEKYPEILLPPSLRETFLRTILKDNMSAQHPFSALVVPVLADEIGAPHTDPIIGWVAKDKGLGEYEKEFAEKVNLLEKREPIGSSDNTQKMMRKLKENNSISYDSELYLKLKCLDVLIGDWDRHDDQWRWKLVKSGINMIYVPIPRDRDQVFYRSDGKVQRYAQSSWFLPMMQGYERNIQNINWFLWEGREINSKWFSGISEEKWNLIVSDFCSTMTDQVFETALKQLPEPGYTLRHNELLKELQERRAAMPFLMNDYYRFFNKIVDIELSDKAEIITVKSDKNKRLSVTVSKHGHPTEHTYFREFDPEITREVRIYLHNGNDSLVMNNDSSPIKIRLIGGSGSKNYNIDKLYNSVKLYTPLNGYKLEGTEKSKLSIHRSDDSLNVAYQAKDLYRRHLIFPSLAFNDDDGLALGLSLKITNPGFRKVPYGNSQSFSFLYSFGSSALKLYYSGDWIKILGNADLTIQASAFTPSNTQNFFGVGNQTYFDESTSDIIYYRARFNLYELNPALRWRFKKSMISVGPTFQYYSYQKKENEGRFISMENNLRSSDSSTIAQEKAYAGAALKFSFDSRDNNILPSKGILLDASLTGNNGLNSYSNNYGQLNASLSYYQKLDSSAKIVIIERIGGGLTAGKTAFFQSQFLGGQGNLLGYRQFRFAGDHSLYNNLEVRVKLGSLTNYVLPGQIGLLGLYDVGRVWARSENSSVFHHGVGAGVYFAPASLSLLKLVASYSKEGWYPNFTFSIRY</sequence>
<protein>
    <submittedName>
        <fullName evidence="4">BamA/TamA family outer membrane protein</fullName>
    </submittedName>
</protein>
<comment type="subcellular location">
    <subcellularLocation>
        <location evidence="1">Membrane</location>
    </subcellularLocation>
</comment>
<accession>A0ABV8NLF6</accession>
<reference evidence="5" key="1">
    <citation type="journal article" date="2019" name="Int. J. Syst. Evol. Microbiol.">
        <title>The Global Catalogue of Microorganisms (GCM) 10K type strain sequencing project: providing services to taxonomists for standard genome sequencing and annotation.</title>
        <authorList>
            <consortium name="The Broad Institute Genomics Platform"/>
            <consortium name="The Broad Institute Genome Sequencing Center for Infectious Disease"/>
            <person name="Wu L."/>
            <person name="Ma J."/>
        </authorList>
    </citation>
    <scope>NUCLEOTIDE SEQUENCE [LARGE SCALE GENOMIC DNA]</scope>
    <source>
        <strain evidence="5">CCM 8689</strain>
    </source>
</reference>
<evidence type="ECO:0000256" key="2">
    <source>
        <dbReference type="ARBA" id="ARBA00023136"/>
    </source>
</evidence>
<evidence type="ECO:0000313" key="5">
    <source>
        <dbReference type="Proteomes" id="UP001595792"/>
    </source>
</evidence>
<gene>
    <name evidence="4" type="ORF">ACFOUY_07935</name>
</gene>
<dbReference type="RefSeq" id="WP_378959956.1">
    <property type="nucleotide sequence ID" value="NZ_JBHRXC010000001.1"/>
</dbReference>
<proteinExistence type="predicted"/>
<dbReference type="InterPro" id="IPR000184">
    <property type="entry name" value="Bac_surfAg_D15"/>
</dbReference>
<evidence type="ECO:0000256" key="1">
    <source>
        <dbReference type="ARBA" id="ARBA00004370"/>
    </source>
</evidence>
<evidence type="ECO:0000313" key="4">
    <source>
        <dbReference type="EMBL" id="MFC4196623.1"/>
    </source>
</evidence>